<keyword evidence="2" id="KW-1133">Transmembrane helix</keyword>
<evidence type="ECO:0000313" key="3">
    <source>
        <dbReference type="EMBL" id="KAH8689005.1"/>
    </source>
</evidence>
<dbReference type="Proteomes" id="UP001201262">
    <property type="component" value="Unassembled WGS sequence"/>
</dbReference>
<protein>
    <submittedName>
        <fullName evidence="3">Uncharacterized protein</fullName>
    </submittedName>
</protein>
<proteinExistence type="predicted"/>
<feature type="compositionally biased region" description="Low complexity" evidence="1">
    <location>
        <begin position="94"/>
        <end position="118"/>
    </location>
</feature>
<name>A0AAD4KDD0_9EURO</name>
<feature type="region of interest" description="Disordered" evidence="1">
    <location>
        <begin position="84"/>
        <end position="118"/>
    </location>
</feature>
<dbReference type="EMBL" id="JAJTJA010000016">
    <property type="protein sequence ID" value="KAH8689005.1"/>
    <property type="molecule type" value="Genomic_DNA"/>
</dbReference>
<feature type="transmembrane region" description="Helical" evidence="2">
    <location>
        <begin position="58"/>
        <end position="82"/>
    </location>
</feature>
<keyword evidence="2" id="KW-0812">Transmembrane</keyword>
<reference evidence="3" key="1">
    <citation type="submission" date="2021-12" db="EMBL/GenBank/DDBJ databases">
        <title>Convergent genome expansion in fungi linked to evolution of root-endophyte symbiosis.</title>
        <authorList>
            <consortium name="DOE Joint Genome Institute"/>
            <person name="Ke Y.-H."/>
            <person name="Bonito G."/>
            <person name="Liao H.-L."/>
            <person name="Looney B."/>
            <person name="Rojas-Flechas A."/>
            <person name="Nash J."/>
            <person name="Hameed K."/>
            <person name="Schadt C."/>
            <person name="Martin F."/>
            <person name="Crous P.W."/>
            <person name="Miettinen O."/>
            <person name="Magnuson J.K."/>
            <person name="Labbe J."/>
            <person name="Jacobson D."/>
            <person name="Doktycz M.J."/>
            <person name="Veneault-Fourrey C."/>
            <person name="Kuo A."/>
            <person name="Mondo S."/>
            <person name="Calhoun S."/>
            <person name="Riley R."/>
            <person name="Ohm R."/>
            <person name="LaButti K."/>
            <person name="Andreopoulos B."/>
            <person name="Pangilinan J."/>
            <person name="Nolan M."/>
            <person name="Tritt A."/>
            <person name="Clum A."/>
            <person name="Lipzen A."/>
            <person name="Daum C."/>
            <person name="Barry K."/>
            <person name="Grigoriev I.V."/>
            <person name="Vilgalys R."/>
        </authorList>
    </citation>
    <scope>NUCLEOTIDE SEQUENCE</scope>
    <source>
        <strain evidence="3">PMI_201</strain>
    </source>
</reference>
<sequence>MQQSAGLEVVAELPGVEPKRVAVYPDQGPQFWEPYKQRQTEKEPSIARHICGLKRTTFWILFAAALLIITAAALGGGLGGGLSHRAQNTEQQQTSNPSTSTTSTSSTSMSSTTSSAANPSVMAAVGTIDGQPVTLYRDCPSANDTQYSFQIDSTTYKFRKLCNMQAQVTQQHTAYVNQRTGSLNDCINLCATWNENNVTKSNAGQVCSSVCWRNGFENDDFPGQCFGYTGNNISAPGGFDLQVDNTCDSGIWVN</sequence>
<comment type="caution">
    <text evidence="3">The sequence shown here is derived from an EMBL/GenBank/DDBJ whole genome shotgun (WGS) entry which is preliminary data.</text>
</comment>
<evidence type="ECO:0000256" key="1">
    <source>
        <dbReference type="SAM" id="MobiDB-lite"/>
    </source>
</evidence>
<keyword evidence="4" id="KW-1185">Reference proteome</keyword>
<gene>
    <name evidence="3" type="ORF">BGW36DRAFT_76062</name>
</gene>
<dbReference type="AlphaFoldDB" id="A0AAD4KDD0"/>
<dbReference type="GeneID" id="70252852"/>
<keyword evidence="2" id="KW-0472">Membrane</keyword>
<evidence type="ECO:0000313" key="4">
    <source>
        <dbReference type="Proteomes" id="UP001201262"/>
    </source>
</evidence>
<organism evidence="3 4">
    <name type="scientific">Talaromyces proteolyticus</name>
    <dbReference type="NCBI Taxonomy" id="1131652"/>
    <lineage>
        <taxon>Eukaryota</taxon>
        <taxon>Fungi</taxon>
        <taxon>Dikarya</taxon>
        <taxon>Ascomycota</taxon>
        <taxon>Pezizomycotina</taxon>
        <taxon>Eurotiomycetes</taxon>
        <taxon>Eurotiomycetidae</taxon>
        <taxon>Eurotiales</taxon>
        <taxon>Trichocomaceae</taxon>
        <taxon>Talaromyces</taxon>
        <taxon>Talaromyces sect. Bacilispori</taxon>
    </lineage>
</organism>
<accession>A0AAD4KDD0</accession>
<evidence type="ECO:0000256" key="2">
    <source>
        <dbReference type="SAM" id="Phobius"/>
    </source>
</evidence>
<dbReference type="RefSeq" id="XP_046065431.1">
    <property type="nucleotide sequence ID" value="XM_046222566.1"/>
</dbReference>